<keyword evidence="1" id="KW-0472">Membrane</keyword>
<evidence type="ECO:0000259" key="2">
    <source>
        <dbReference type="Pfam" id="PF07786"/>
    </source>
</evidence>
<dbReference type="OrthoDB" id="508112at2"/>
<dbReference type="Pfam" id="PF07786">
    <property type="entry name" value="HGSNAT_cat"/>
    <property type="match status" value="1"/>
</dbReference>
<proteinExistence type="predicted"/>
<gene>
    <name evidence="3" type="ORF">D3872_02240</name>
</gene>
<name>A0A418Y7L8_9BURK</name>
<feature type="transmembrane region" description="Helical" evidence="1">
    <location>
        <begin position="352"/>
        <end position="371"/>
    </location>
</feature>
<comment type="caution">
    <text evidence="3">The sequence shown here is derived from an EMBL/GenBank/DDBJ whole genome shotgun (WGS) entry which is preliminary data.</text>
</comment>
<feature type="transmembrane region" description="Helical" evidence="1">
    <location>
        <begin position="311"/>
        <end position="332"/>
    </location>
</feature>
<dbReference type="Proteomes" id="UP000284006">
    <property type="component" value="Unassembled WGS sequence"/>
</dbReference>
<feature type="transmembrane region" description="Helical" evidence="1">
    <location>
        <begin position="278"/>
        <end position="299"/>
    </location>
</feature>
<protein>
    <submittedName>
        <fullName evidence="3">DUF1624 domain-containing protein</fullName>
    </submittedName>
</protein>
<evidence type="ECO:0000313" key="3">
    <source>
        <dbReference type="EMBL" id="RJG26322.1"/>
    </source>
</evidence>
<feature type="transmembrane region" description="Helical" evidence="1">
    <location>
        <begin position="234"/>
        <end position="251"/>
    </location>
</feature>
<feature type="transmembrane region" description="Helical" evidence="1">
    <location>
        <begin position="65"/>
        <end position="86"/>
    </location>
</feature>
<dbReference type="EMBL" id="QYUP01000019">
    <property type="protein sequence ID" value="RJG26322.1"/>
    <property type="molecule type" value="Genomic_DNA"/>
</dbReference>
<feature type="transmembrane region" description="Helical" evidence="1">
    <location>
        <begin position="125"/>
        <end position="146"/>
    </location>
</feature>
<keyword evidence="1" id="KW-0812">Transmembrane</keyword>
<sequence length="390" mass="44580">MGKIETAPLAAAKTKTRLLAIDALRGLVMVIMLLDHVRENWFLHLQVTDPMNPLLVDPAMFFTRLTSQICAPVFVLLTGLSAWLYGQSHSKRETSIFLIKRGAFLMVLDVSVCSLAWSTSFPPNVFWLQVIWAIGACMIILAALLHMPRTAQIVAGLIIVGGHNLLDGIHLQAGDAFYTLWTMLHQRDVISLGAGFVAKTTYPILPWIGVILLGYTMGPWFADGNDPSVRQRRLINLGLSMIVGFFLLRFMNVYGDKPWIETGDLIRNVMSFMALTKYPPSLLFLLPSLGVGMILLALLERYDSRLNVRRLAFLGGAPMFYYLLHIYVLRILYNAAMLIWGPNHGKYFGFDWIGWAWVWWVALTFFLYFPTKWFADVKRRRRDIWWLKYL</sequence>
<keyword evidence="1" id="KW-1133">Transmembrane helix</keyword>
<evidence type="ECO:0000313" key="4">
    <source>
        <dbReference type="Proteomes" id="UP000284006"/>
    </source>
</evidence>
<feature type="transmembrane region" description="Helical" evidence="1">
    <location>
        <begin position="98"/>
        <end position="119"/>
    </location>
</feature>
<keyword evidence="4" id="KW-1185">Reference proteome</keyword>
<dbReference type="PANTHER" id="PTHR40407">
    <property type="entry name" value="MEMBRANE PROTEIN-LIKE PROTEIN"/>
    <property type="match status" value="1"/>
</dbReference>
<dbReference type="PANTHER" id="PTHR40407:SF1">
    <property type="entry name" value="HEPARAN-ALPHA-GLUCOSAMINIDE N-ACETYLTRANSFERASE CATALYTIC DOMAIN-CONTAINING PROTEIN"/>
    <property type="match status" value="1"/>
</dbReference>
<organism evidence="3 4">
    <name type="scientific">Massilia cavernae</name>
    <dbReference type="NCBI Taxonomy" id="2320864"/>
    <lineage>
        <taxon>Bacteria</taxon>
        <taxon>Pseudomonadati</taxon>
        <taxon>Pseudomonadota</taxon>
        <taxon>Betaproteobacteria</taxon>
        <taxon>Burkholderiales</taxon>
        <taxon>Oxalobacteraceae</taxon>
        <taxon>Telluria group</taxon>
        <taxon>Massilia</taxon>
    </lineage>
</organism>
<feature type="domain" description="Heparan-alpha-glucosaminide N-acetyltransferase catalytic" evidence="2">
    <location>
        <begin position="17"/>
        <end position="225"/>
    </location>
</feature>
<accession>A0A418Y7L8</accession>
<evidence type="ECO:0000256" key="1">
    <source>
        <dbReference type="SAM" id="Phobius"/>
    </source>
</evidence>
<feature type="transmembrane region" description="Helical" evidence="1">
    <location>
        <begin position="153"/>
        <end position="173"/>
    </location>
</feature>
<feature type="transmembrane region" description="Helical" evidence="1">
    <location>
        <begin position="204"/>
        <end position="222"/>
    </location>
</feature>
<dbReference type="AlphaFoldDB" id="A0A418Y7L8"/>
<dbReference type="InterPro" id="IPR012429">
    <property type="entry name" value="HGSNAT_cat"/>
</dbReference>
<reference evidence="3 4" key="1">
    <citation type="submission" date="2018-09" db="EMBL/GenBank/DDBJ databases">
        <authorList>
            <person name="Zhu H."/>
        </authorList>
    </citation>
    <scope>NUCLEOTIDE SEQUENCE [LARGE SCALE GENOMIC DNA]</scope>
    <source>
        <strain evidence="3 4">K1S02-61</strain>
    </source>
</reference>